<gene>
    <name evidence="1" type="ORF">Desaf_1195</name>
</gene>
<dbReference type="SMART" id="SM00028">
    <property type="entry name" value="TPR"/>
    <property type="match status" value="4"/>
</dbReference>
<accession>F3YY91</accession>
<dbReference type="AlphaFoldDB" id="F3YY91"/>
<protein>
    <submittedName>
        <fullName evidence="1">Tetratricopeptide domain-containing protein</fullName>
    </submittedName>
</protein>
<dbReference type="InterPro" id="IPR019734">
    <property type="entry name" value="TPR_rpt"/>
</dbReference>
<dbReference type="InterPro" id="IPR011990">
    <property type="entry name" value="TPR-like_helical_dom_sf"/>
</dbReference>
<dbReference type="SUPFAM" id="SSF48452">
    <property type="entry name" value="TPR-like"/>
    <property type="match status" value="1"/>
</dbReference>
<dbReference type="KEGG" id="daf:Desaf_1195"/>
<dbReference type="Gene3D" id="1.25.40.10">
    <property type="entry name" value="Tetratricopeptide repeat domain"/>
    <property type="match status" value="1"/>
</dbReference>
<name>F3YY91_DESAF</name>
<dbReference type="eggNOG" id="COG0457">
    <property type="taxonomic scope" value="Bacteria"/>
</dbReference>
<evidence type="ECO:0000313" key="1">
    <source>
        <dbReference type="EMBL" id="EGJ49535.1"/>
    </source>
</evidence>
<sequence length="298" mass="34026">MPKALKHIILAVGLSLTLAAGCGDGKDAASVRLEKARNAYNQGLYLEAEADYERFLQEHSQHPARWEAWGRLLDITFSIKNDQEKGVILLEAMLLEYGEDQEKAAYVLQRIGDFYAEQKQWDKAIEKWAKGRRLSGQQVDSQWPFLLRMARAYRAMHNYDMSRETLAYGMKGLKDSKSVAACKYDLAMTYTFLENWDKSRKMLEEVLASGDLPSEDHAVATCLLADVLIHFGELDKARDLLESVSSSHPNPLAVEVKLDYLDKEILSHKTRPKPVIEEMNPEDLVARPDEEGRFYRKL</sequence>
<organism evidence="1 2">
    <name type="scientific">Desulfocurvibacter africanus subsp. africanus str. Walvis Bay</name>
    <dbReference type="NCBI Taxonomy" id="690850"/>
    <lineage>
        <taxon>Bacteria</taxon>
        <taxon>Pseudomonadati</taxon>
        <taxon>Thermodesulfobacteriota</taxon>
        <taxon>Desulfovibrionia</taxon>
        <taxon>Desulfovibrionales</taxon>
        <taxon>Desulfovibrionaceae</taxon>
        <taxon>Desulfocurvibacter</taxon>
    </lineage>
</organism>
<dbReference type="HOGENOM" id="CLU_086935_0_0_7"/>
<evidence type="ECO:0000313" key="2">
    <source>
        <dbReference type="Proteomes" id="UP000007844"/>
    </source>
</evidence>
<dbReference type="EMBL" id="CP003221">
    <property type="protein sequence ID" value="EGJ49535.1"/>
    <property type="molecule type" value="Genomic_DNA"/>
</dbReference>
<dbReference type="RefSeq" id="WP_014259338.1">
    <property type="nucleotide sequence ID" value="NC_016629.1"/>
</dbReference>
<proteinExistence type="predicted"/>
<reference evidence="1 2" key="1">
    <citation type="journal article" date="2011" name="J. Bacteriol.">
        <title>Genome sequence of the mercury-methylating and pleomorphic Desulfovibrio africanus Strain Walvis Bay.</title>
        <authorList>
            <person name="Brown S.D."/>
            <person name="Wall J.D."/>
            <person name="Kucken A.M."/>
            <person name="Gilmour C.C."/>
            <person name="Podar M."/>
            <person name="Brandt C.C."/>
            <person name="Teshima H."/>
            <person name="Detter J.C."/>
            <person name="Han C.S."/>
            <person name="Land M.L."/>
            <person name="Lucas S."/>
            <person name="Han J."/>
            <person name="Pennacchio L."/>
            <person name="Nolan M."/>
            <person name="Pitluck S."/>
            <person name="Woyke T."/>
            <person name="Goodwin L."/>
            <person name="Palumbo A.V."/>
            <person name="Elias D.A."/>
        </authorList>
    </citation>
    <scope>NUCLEOTIDE SEQUENCE [LARGE SCALE GENOMIC DNA]</scope>
    <source>
        <strain evidence="1 2">Walvis Bay</strain>
    </source>
</reference>
<keyword evidence="2" id="KW-1185">Reference proteome</keyword>
<dbReference type="Proteomes" id="UP000007844">
    <property type="component" value="Chromosome"/>
</dbReference>
<dbReference type="Pfam" id="PF13432">
    <property type="entry name" value="TPR_16"/>
    <property type="match status" value="2"/>
</dbReference>
<dbReference type="STRING" id="690850.Desaf_1195"/>
<dbReference type="PROSITE" id="PS51257">
    <property type="entry name" value="PROKAR_LIPOPROTEIN"/>
    <property type="match status" value="1"/>
</dbReference>